<keyword evidence="2" id="KW-1185">Reference proteome</keyword>
<accession>A0ABU6BHX1</accession>
<gene>
    <name evidence="1" type="ORF">EP10_002364</name>
</gene>
<comment type="caution">
    <text evidence="1">The sequence shown here is derived from an EMBL/GenBank/DDBJ whole genome shotgun (WGS) entry which is preliminary data.</text>
</comment>
<dbReference type="EMBL" id="JPYA02000003">
    <property type="protein sequence ID" value="MEB3751509.1"/>
    <property type="molecule type" value="Genomic_DNA"/>
</dbReference>
<organism evidence="1 2">
    <name type="scientific">Geobacillus icigianus</name>
    <dbReference type="NCBI Taxonomy" id="1430331"/>
    <lineage>
        <taxon>Bacteria</taxon>
        <taxon>Bacillati</taxon>
        <taxon>Bacillota</taxon>
        <taxon>Bacilli</taxon>
        <taxon>Bacillales</taxon>
        <taxon>Anoxybacillaceae</taxon>
        <taxon>Geobacillus</taxon>
    </lineage>
</organism>
<reference evidence="1 2" key="1">
    <citation type="journal article" date="2014" name="Genome Announc.">
        <title>Draft Genome Sequence of Geobacillus icigianus Strain G1w1T Isolated from Hot Springs in the Valley of Geysers, Kamchatka (Russian Federation).</title>
        <authorList>
            <person name="Bryanskaya A.V."/>
            <person name="Rozanov A.S."/>
            <person name="Logacheva M.D."/>
            <person name="Kotenko A.V."/>
            <person name="Peltek S.E."/>
        </authorList>
    </citation>
    <scope>NUCLEOTIDE SEQUENCE [LARGE SCALE GENOMIC DNA]</scope>
    <source>
        <strain evidence="1 2">G1w1</strain>
    </source>
</reference>
<dbReference type="Proteomes" id="UP000029267">
    <property type="component" value="Unassembled WGS sequence"/>
</dbReference>
<evidence type="ECO:0000313" key="2">
    <source>
        <dbReference type="Proteomes" id="UP000029267"/>
    </source>
</evidence>
<proteinExistence type="predicted"/>
<evidence type="ECO:0000313" key="1">
    <source>
        <dbReference type="EMBL" id="MEB3751509.1"/>
    </source>
</evidence>
<sequence length="210" mass="24108">MMLGLALDFSQPVIKPLVHLVDALYQGMFGDIDRCPVLEFSPKSSNHAQPFFHEKLLEREKTCLRSCKNGSFARSNVWPNGRINPFLFRWMIPFAKKRSLRHGLFAPFKGVIGTTRTMIIHPSEGIRSFGGWCTPSRKRFVSMIRRREEAKECQCIFRHRSGIRHVNGSWLTSAVHGHGRAPRDSTFCPAHCRCAHRRKTGCRLPLMNFS</sequence>
<protein>
    <submittedName>
        <fullName evidence="1">Uncharacterized protein</fullName>
    </submittedName>
</protein>
<name>A0ABU6BHX1_9BACL</name>